<protein>
    <submittedName>
        <fullName evidence="5">RNA methyltransferase, TrmH family</fullName>
    </submittedName>
</protein>
<dbReference type="SUPFAM" id="SSF55315">
    <property type="entry name" value="L30e-like"/>
    <property type="match status" value="1"/>
</dbReference>
<dbReference type="InterPro" id="IPR029026">
    <property type="entry name" value="tRNA_m1G_MTases_N"/>
</dbReference>
<dbReference type="GO" id="GO:0006396">
    <property type="term" value="P:RNA processing"/>
    <property type="evidence" value="ECO:0007669"/>
    <property type="project" value="InterPro"/>
</dbReference>
<dbReference type="InterPro" id="IPR029064">
    <property type="entry name" value="Ribosomal_eL30-like_sf"/>
</dbReference>
<gene>
    <name evidence="5" type="ORF">SAMN00768000_0033</name>
</gene>
<dbReference type="GO" id="GO:0032259">
    <property type="term" value="P:methylation"/>
    <property type="evidence" value="ECO:0007669"/>
    <property type="project" value="UniProtKB-KW"/>
</dbReference>
<keyword evidence="6" id="KW-1185">Reference proteome</keyword>
<dbReference type="InterPro" id="IPR051259">
    <property type="entry name" value="rRNA_Methyltransferase"/>
</dbReference>
<dbReference type="GO" id="GO:0003723">
    <property type="term" value="F:RNA binding"/>
    <property type="evidence" value="ECO:0007669"/>
    <property type="project" value="InterPro"/>
</dbReference>
<dbReference type="SMART" id="SM00967">
    <property type="entry name" value="SpoU_sub_bind"/>
    <property type="match status" value="1"/>
</dbReference>
<keyword evidence="2 5" id="KW-0489">Methyltransferase</keyword>
<dbReference type="Gene3D" id="3.30.1330.30">
    <property type="match status" value="1"/>
</dbReference>
<dbReference type="CDD" id="cd18095">
    <property type="entry name" value="SpoU-like_rRNA-MTase"/>
    <property type="match status" value="1"/>
</dbReference>
<evidence type="ECO:0000256" key="2">
    <source>
        <dbReference type="ARBA" id="ARBA00022603"/>
    </source>
</evidence>
<proteinExistence type="inferred from homology"/>
<dbReference type="PANTHER" id="PTHR43191">
    <property type="entry name" value="RRNA METHYLTRANSFERASE 3"/>
    <property type="match status" value="1"/>
</dbReference>
<dbReference type="PANTHER" id="PTHR43191:SF2">
    <property type="entry name" value="RRNA METHYLTRANSFERASE 3, MITOCHONDRIAL"/>
    <property type="match status" value="1"/>
</dbReference>
<dbReference type="Pfam" id="PF00588">
    <property type="entry name" value="SpoU_methylase"/>
    <property type="match status" value="1"/>
</dbReference>
<dbReference type="STRING" id="28034.BFX07_07945"/>
<organism evidence="5 6">
    <name type="scientific">Sulfobacillus thermosulfidooxidans (strain DSM 9293 / VKM B-1269 / AT-1)</name>
    <dbReference type="NCBI Taxonomy" id="929705"/>
    <lineage>
        <taxon>Bacteria</taxon>
        <taxon>Bacillati</taxon>
        <taxon>Bacillota</taxon>
        <taxon>Clostridia</taxon>
        <taxon>Eubacteriales</taxon>
        <taxon>Clostridiales Family XVII. Incertae Sedis</taxon>
        <taxon>Sulfobacillus</taxon>
    </lineage>
</organism>
<dbReference type="Gene3D" id="3.40.1280.10">
    <property type="match status" value="1"/>
</dbReference>
<evidence type="ECO:0000259" key="4">
    <source>
        <dbReference type="SMART" id="SM00967"/>
    </source>
</evidence>
<dbReference type="OrthoDB" id="9785673at2"/>
<feature type="domain" description="RNA 2-O ribose methyltransferase substrate binding" evidence="4">
    <location>
        <begin position="35"/>
        <end position="111"/>
    </location>
</feature>
<dbReference type="AlphaFoldDB" id="A0A1W1W5U0"/>
<keyword evidence="3 5" id="KW-0808">Transferase</keyword>
<evidence type="ECO:0000313" key="5">
    <source>
        <dbReference type="EMBL" id="SMC01636.1"/>
    </source>
</evidence>
<evidence type="ECO:0000256" key="3">
    <source>
        <dbReference type="ARBA" id="ARBA00022679"/>
    </source>
</evidence>
<evidence type="ECO:0000313" key="6">
    <source>
        <dbReference type="Proteomes" id="UP000192660"/>
    </source>
</evidence>
<dbReference type="GO" id="GO:0005737">
    <property type="term" value="C:cytoplasm"/>
    <property type="evidence" value="ECO:0007669"/>
    <property type="project" value="UniProtKB-ARBA"/>
</dbReference>
<dbReference type="RefSeq" id="WP_084660617.1">
    <property type="nucleotide sequence ID" value="NZ_FWWY01000001.1"/>
</dbReference>
<reference evidence="6" key="1">
    <citation type="submission" date="2017-04" db="EMBL/GenBank/DDBJ databases">
        <authorList>
            <person name="Varghese N."/>
            <person name="Submissions S."/>
        </authorList>
    </citation>
    <scope>NUCLEOTIDE SEQUENCE [LARGE SCALE GENOMIC DNA]</scope>
    <source>
        <strain evidence="6">DSM 9293</strain>
    </source>
</reference>
<accession>A0A1W1W5U0</accession>
<sequence length="280" mass="30631">MSVIQPLDSLDNKAVRVVRRLLTNRNFRERQQQAVIEGFHMLKDVVDVGMPIHLVLYGKRMTQNESGRSLLARLQMSRVRLIYVTDKVLDALSAVETHQGVLAVVNLPKPVSGWPLPEGVPPFIVIAYQIQDPGNLGTLIRSVQAAGAHVVGVTKGTVDVYNPKTIRAAAGSVFKLPIVSLSDDWVEELAEKHVTVVSTVVAGGQKYTQFDWCQPFAMVMGNEGNGLPQELVTKAQTLTIPMVPTAESLNVAVAGSILAFHAMRVREEHHIPLAPPVMIQ</sequence>
<dbReference type="Proteomes" id="UP000192660">
    <property type="component" value="Unassembled WGS sequence"/>
</dbReference>
<dbReference type="Pfam" id="PF22435">
    <property type="entry name" value="MRM3-like_sub_bind"/>
    <property type="match status" value="1"/>
</dbReference>
<dbReference type="InterPro" id="IPR001537">
    <property type="entry name" value="SpoU_MeTrfase"/>
</dbReference>
<evidence type="ECO:0000256" key="1">
    <source>
        <dbReference type="ARBA" id="ARBA00007228"/>
    </source>
</evidence>
<name>A0A1W1W5U0_SULTA</name>
<dbReference type="SUPFAM" id="SSF75217">
    <property type="entry name" value="alpha/beta knot"/>
    <property type="match status" value="1"/>
</dbReference>
<comment type="similarity">
    <text evidence="1">Belongs to the class IV-like SAM-binding methyltransferase superfamily. RNA methyltransferase TrmH family.</text>
</comment>
<dbReference type="GO" id="GO:0008173">
    <property type="term" value="F:RNA methyltransferase activity"/>
    <property type="evidence" value="ECO:0007669"/>
    <property type="project" value="InterPro"/>
</dbReference>
<dbReference type="InterPro" id="IPR053888">
    <property type="entry name" value="MRM3-like_sub_bind"/>
</dbReference>
<dbReference type="EMBL" id="FWWY01000001">
    <property type="protein sequence ID" value="SMC01636.1"/>
    <property type="molecule type" value="Genomic_DNA"/>
</dbReference>
<dbReference type="InterPro" id="IPR013123">
    <property type="entry name" value="SpoU_subst-bd"/>
</dbReference>
<dbReference type="InterPro" id="IPR029028">
    <property type="entry name" value="Alpha/beta_knot_MTases"/>
</dbReference>